<proteinExistence type="predicted"/>
<sequence>MAPAEPATPLSEPKKRGRPRKNTLAPTVHKRSNSTDSKPATRKQSKKDDPVPTIPQPPAVTKSTATKGRDTDKKRPKEEINVPTAADNFRAQEPSPEATGESSPISTLNPEDLGTRVQAVSSKAASEAQKFADKAVEALDSTGKGGLENVRELLQDTLKQASNATSGSAEDGQKDQKSRKDETDGGEIPQSEKTALLSMFGLTGLWVVFGGKFQKKAGPKK</sequence>
<feature type="compositionally biased region" description="Basic and acidic residues" evidence="1">
    <location>
        <begin position="171"/>
        <end position="183"/>
    </location>
</feature>
<dbReference type="VEuPathDB" id="FungiDB:TAPDE_002721"/>
<evidence type="ECO:0000256" key="1">
    <source>
        <dbReference type="SAM" id="MobiDB-lite"/>
    </source>
</evidence>
<organism evidence="2 3">
    <name type="scientific">Taphrina deformans (strain PYCC 5710 / ATCC 11124 / CBS 356.35 / IMI 108563 / JCM 9778 / NBRC 8474)</name>
    <name type="common">Peach leaf curl fungus</name>
    <name type="synonym">Lalaria deformans</name>
    <dbReference type="NCBI Taxonomy" id="1097556"/>
    <lineage>
        <taxon>Eukaryota</taxon>
        <taxon>Fungi</taxon>
        <taxon>Dikarya</taxon>
        <taxon>Ascomycota</taxon>
        <taxon>Taphrinomycotina</taxon>
        <taxon>Taphrinomycetes</taxon>
        <taxon>Taphrinales</taxon>
        <taxon>Taphrinaceae</taxon>
        <taxon>Taphrina</taxon>
    </lineage>
</organism>
<accession>R4XGZ3</accession>
<feature type="compositionally biased region" description="Polar residues" evidence="1">
    <location>
        <begin position="157"/>
        <end position="168"/>
    </location>
</feature>
<protein>
    <submittedName>
        <fullName evidence="2">Uncharacterized protein</fullName>
    </submittedName>
</protein>
<dbReference type="AlphaFoldDB" id="R4XGZ3"/>
<feature type="region of interest" description="Disordered" evidence="1">
    <location>
        <begin position="1"/>
        <end position="131"/>
    </location>
</feature>
<evidence type="ECO:0000313" key="2">
    <source>
        <dbReference type="EMBL" id="CCG82631.1"/>
    </source>
</evidence>
<evidence type="ECO:0000313" key="3">
    <source>
        <dbReference type="Proteomes" id="UP000013776"/>
    </source>
</evidence>
<gene>
    <name evidence="2" type="ORF">TAPDE_002721</name>
</gene>
<feature type="region of interest" description="Disordered" evidence="1">
    <location>
        <begin position="150"/>
        <end position="192"/>
    </location>
</feature>
<name>R4XGZ3_TAPDE</name>
<keyword evidence="3" id="KW-1185">Reference proteome</keyword>
<reference evidence="2 3" key="1">
    <citation type="journal article" date="2013" name="MBio">
        <title>Genome sequencing of the plant pathogen Taphrina deformans, the causal agent of peach leaf curl.</title>
        <authorList>
            <person name="Cisse O.H."/>
            <person name="Almeida J.M.G.C.F."/>
            <person name="Fonseca A."/>
            <person name="Kumar A.A."/>
            <person name="Salojaervi J."/>
            <person name="Overmyer K."/>
            <person name="Hauser P.M."/>
            <person name="Pagni M."/>
        </authorList>
    </citation>
    <scope>NUCLEOTIDE SEQUENCE [LARGE SCALE GENOMIC DNA]</scope>
    <source>
        <strain evidence="3">PYCC 5710 / ATCC 11124 / CBS 356.35 / IMI 108563 / JCM 9778 / NBRC 8474</strain>
    </source>
</reference>
<feature type="compositionally biased region" description="Basic and acidic residues" evidence="1">
    <location>
        <begin position="67"/>
        <end position="80"/>
    </location>
</feature>
<dbReference type="EMBL" id="CAHR02000094">
    <property type="protein sequence ID" value="CCG82631.1"/>
    <property type="molecule type" value="Genomic_DNA"/>
</dbReference>
<dbReference type="Proteomes" id="UP000013776">
    <property type="component" value="Unassembled WGS sequence"/>
</dbReference>
<feature type="compositionally biased region" description="Polar residues" evidence="1">
    <location>
        <begin position="100"/>
        <end position="109"/>
    </location>
</feature>
<comment type="caution">
    <text evidence="2">The sequence shown here is derived from an EMBL/GenBank/DDBJ whole genome shotgun (WGS) entry which is preliminary data.</text>
</comment>